<dbReference type="EMBL" id="VNIA01000009">
    <property type="protein sequence ID" value="TYP96093.1"/>
    <property type="molecule type" value="Genomic_DNA"/>
</dbReference>
<sequence length="261" mass="29690">MDIKKELKITFLGTGTSTGVPMISSKHPVSLSTDKRDKRLRSSIMVSYGAINYVVDCGPDFRQQMLREDVQSLKGILFTHEHADHIAGLDDIRPFCFKIGALPIYVGKRVLKVLEKRYDYVFATENRYPTAPSVAPTIISHKDSLELDGISITPVELMHGNLPIFGYRFNNVAYLTDIKTISEEEKRKLQNLDVLIVTGLRKKPHPTHFNIEEALAFIKEIQPQRTYLTHISEVLGFHKEVEKELPENVFLAYDGLVVESY</sequence>
<dbReference type="Pfam" id="PF12706">
    <property type="entry name" value="Lactamase_B_2"/>
    <property type="match status" value="1"/>
</dbReference>
<organism evidence="2 3">
    <name type="scientific">Tenacibaculum adriaticum</name>
    <dbReference type="NCBI Taxonomy" id="413713"/>
    <lineage>
        <taxon>Bacteria</taxon>
        <taxon>Pseudomonadati</taxon>
        <taxon>Bacteroidota</taxon>
        <taxon>Flavobacteriia</taxon>
        <taxon>Flavobacteriales</taxon>
        <taxon>Flavobacteriaceae</taxon>
        <taxon>Tenacibaculum</taxon>
    </lineage>
</organism>
<dbReference type="Gene3D" id="3.60.15.10">
    <property type="entry name" value="Ribonuclease Z/Hydroxyacylglutathione hydrolase-like"/>
    <property type="match status" value="1"/>
</dbReference>
<protein>
    <submittedName>
        <fullName evidence="2">Phosphoribosyl 1,2-cyclic phosphate phosphodiesterase</fullName>
    </submittedName>
</protein>
<dbReference type="PANTHER" id="PTHR42663:SF6">
    <property type="entry name" value="HYDROLASE C777.06C-RELATED"/>
    <property type="match status" value="1"/>
</dbReference>
<accession>A0A5S5DJG6</accession>
<reference evidence="2 3" key="1">
    <citation type="submission" date="2019-07" db="EMBL/GenBank/DDBJ databases">
        <title>Genomic Encyclopedia of Type Strains, Phase IV (KMG-IV): sequencing the most valuable type-strain genomes for metagenomic binning, comparative biology and taxonomic classification.</title>
        <authorList>
            <person name="Goeker M."/>
        </authorList>
    </citation>
    <scope>NUCLEOTIDE SEQUENCE [LARGE SCALE GENOMIC DNA]</scope>
    <source>
        <strain evidence="2 3">DSM 18961</strain>
    </source>
</reference>
<dbReference type="PANTHER" id="PTHR42663">
    <property type="entry name" value="HYDROLASE C777.06C-RELATED-RELATED"/>
    <property type="match status" value="1"/>
</dbReference>
<dbReference type="SUPFAM" id="SSF56281">
    <property type="entry name" value="Metallo-hydrolase/oxidoreductase"/>
    <property type="match status" value="1"/>
</dbReference>
<gene>
    <name evidence="2" type="ORF">C7447_10930</name>
</gene>
<comment type="caution">
    <text evidence="2">The sequence shown here is derived from an EMBL/GenBank/DDBJ whole genome shotgun (WGS) entry which is preliminary data.</text>
</comment>
<dbReference type="CDD" id="cd16279">
    <property type="entry name" value="metallo-hydrolase-like_MBL-fold"/>
    <property type="match status" value="1"/>
</dbReference>
<dbReference type="InterPro" id="IPR001279">
    <property type="entry name" value="Metallo-B-lactamas"/>
</dbReference>
<evidence type="ECO:0000259" key="1">
    <source>
        <dbReference type="SMART" id="SM00849"/>
    </source>
</evidence>
<proteinExistence type="predicted"/>
<evidence type="ECO:0000313" key="3">
    <source>
        <dbReference type="Proteomes" id="UP000323136"/>
    </source>
</evidence>
<dbReference type="Proteomes" id="UP000323136">
    <property type="component" value="Unassembled WGS sequence"/>
</dbReference>
<keyword evidence="3" id="KW-1185">Reference proteome</keyword>
<dbReference type="AlphaFoldDB" id="A0A5S5DJG6"/>
<feature type="domain" description="Metallo-beta-lactamase" evidence="1">
    <location>
        <begin position="40"/>
        <end position="230"/>
    </location>
</feature>
<evidence type="ECO:0000313" key="2">
    <source>
        <dbReference type="EMBL" id="TYP96093.1"/>
    </source>
</evidence>
<name>A0A5S5DJG6_9FLAO</name>
<dbReference type="InterPro" id="IPR036866">
    <property type="entry name" value="RibonucZ/Hydroxyglut_hydro"/>
</dbReference>
<dbReference type="OrthoDB" id="9781189at2"/>
<dbReference type="SMART" id="SM00849">
    <property type="entry name" value="Lactamase_B"/>
    <property type="match status" value="1"/>
</dbReference>
<dbReference type="RefSeq" id="WP_148871230.1">
    <property type="nucleotide sequence ID" value="NZ_VNIA01000009.1"/>
</dbReference>